<evidence type="ECO:0000256" key="10">
    <source>
        <dbReference type="ARBA" id="ARBA00023128"/>
    </source>
</evidence>
<keyword evidence="6" id="KW-0999">Mitochondrion inner membrane</keyword>
<keyword evidence="10" id="KW-0496">Mitochondrion</keyword>
<comment type="caution">
    <text evidence="21">The sequence shown here is derived from an EMBL/GenBank/DDBJ whole genome shotgun (WGS) entry which is preliminary data.</text>
</comment>
<comment type="similarity">
    <text evidence="3 19">Belongs to the carnitine/choline acetyltransferase family.</text>
</comment>
<name>A0A9N8VN55_9GLOM</name>
<keyword evidence="9" id="KW-0443">Lipid metabolism</keyword>
<keyword evidence="13 19" id="KW-0012">Acyltransferase</keyword>
<accession>A0A9N8VN55</accession>
<gene>
    <name evidence="21" type="ORF">RFULGI_LOCUS419</name>
</gene>
<keyword evidence="7" id="KW-0276">Fatty acid metabolism</keyword>
<dbReference type="PROSITE" id="PS00439">
    <property type="entry name" value="ACYLTRANSF_C_1"/>
    <property type="match status" value="1"/>
</dbReference>
<dbReference type="InterPro" id="IPR000542">
    <property type="entry name" value="Carn_acyl_trans"/>
</dbReference>
<comment type="function">
    <text evidence="15">Carnitine acetylase is specific for short chain fatty acids. Carnitine acetylase seems to affect the flux through the pyruvate dehydrogenase complex. It may be involved as well in the transport of acetyl-CoA into mitochondria.</text>
</comment>
<comment type="subcellular location">
    <subcellularLocation>
        <location evidence="2">Mitochondrion inner membrane</location>
        <topology evidence="2">Peripheral membrane protein</topology>
        <orientation evidence="2">Matrix side</orientation>
    </subcellularLocation>
    <subcellularLocation>
        <location evidence="1">Peroxisome</location>
    </subcellularLocation>
</comment>
<dbReference type="GO" id="GO:0006631">
    <property type="term" value="P:fatty acid metabolic process"/>
    <property type="evidence" value="ECO:0007669"/>
    <property type="project" value="UniProtKB-KW"/>
</dbReference>
<dbReference type="GO" id="GO:0005743">
    <property type="term" value="C:mitochondrial inner membrane"/>
    <property type="evidence" value="ECO:0007669"/>
    <property type="project" value="UniProtKB-SubCell"/>
</dbReference>
<dbReference type="AlphaFoldDB" id="A0A9N8VN55"/>
<organism evidence="21 22">
    <name type="scientific">Racocetra fulgida</name>
    <dbReference type="NCBI Taxonomy" id="60492"/>
    <lineage>
        <taxon>Eukaryota</taxon>
        <taxon>Fungi</taxon>
        <taxon>Fungi incertae sedis</taxon>
        <taxon>Mucoromycota</taxon>
        <taxon>Glomeromycotina</taxon>
        <taxon>Glomeromycetes</taxon>
        <taxon>Diversisporales</taxon>
        <taxon>Gigasporaceae</taxon>
        <taxon>Racocetra</taxon>
    </lineage>
</organism>
<feature type="domain" description="Choline/carnitine acyltransferase" evidence="20">
    <location>
        <begin position="41"/>
        <end position="568"/>
    </location>
</feature>
<keyword evidence="11" id="KW-0472">Membrane</keyword>
<keyword evidence="12" id="KW-0576">Peroxisome</keyword>
<dbReference type="InterPro" id="IPR023213">
    <property type="entry name" value="CAT-like_dom_sf"/>
</dbReference>
<dbReference type="GO" id="GO:0009437">
    <property type="term" value="P:carnitine metabolic process"/>
    <property type="evidence" value="ECO:0007669"/>
    <property type="project" value="TreeGrafter"/>
</dbReference>
<protein>
    <recommendedName>
        <fullName evidence="17">Carnitine O-acetyltransferase, mitochondrial</fullName>
        <ecNumber evidence="16">2.3.1.7</ecNumber>
    </recommendedName>
</protein>
<dbReference type="Gene3D" id="3.30.559.10">
    <property type="entry name" value="Chloramphenicol acetyltransferase-like domain"/>
    <property type="match status" value="1"/>
</dbReference>
<evidence type="ECO:0000256" key="14">
    <source>
        <dbReference type="ARBA" id="ARBA00052702"/>
    </source>
</evidence>
<evidence type="ECO:0000256" key="19">
    <source>
        <dbReference type="RuleBase" id="RU003801"/>
    </source>
</evidence>
<evidence type="ECO:0000256" key="9">
    <source>
        <dbReference type="ARBA" id="ARBA00023098"/>
    </source>
</evidence>
<keyword evidence="22" id="KW-1185">Reference proteome</keyword>
<proteinExistence type="inferred from homology"/>
<feature type="active site" description="Proton acceptor" evidence="18">
    <location>
        <position position="322"/>
    </location>
</feature>
<dbReference type="Pfam" id="PF00755">
    <property type="entry name" value="Carn_acyltransf"/>
    <property type="match status" value="1"/>
</dbReference>
<dbReference type="EC" id="2.3.1.7" evidence="16"/>
<dbReference type="PANTHER" id="PTHR22589:SF103">
    <property type="entry name" value="CARNITINE O-ACETYL-TRANSFERASE, ISOFORM A-RELATED"/>
    <property type="match status" value="1"/>
</dbReference>
<comment type="catalytic activity">
    <reaction evidence="14">
        <text>(R)-carnitine + acetyl-CoA = O-acetyl-(R)-carnitine + CoA</text>
        <dbReference type="Rhea" id="RHEA:21136"/>
        <dbReference type="ChEBI" id="CHEBI:16347"/>
        <dbReference type="ChEBI" id="CHEBI:57287"/>
        <dbReference type="ChEBI" id="CHEBI:57288"/>
        <dbReference type="ChEBI" id="CHEBI:57589"/>
        <dbReference type="EC" id="2.3.1.7"/>
    </reaction>
</comment>
<evidence type="ECO:0000256" key="7">
    <source>
        <dbReference type="ARBA" id="ARBA00022832"/>
    </source>
</evidence>
<evidence type="ECO:0000256" key="11">
    <source>
        <dbReference type="ARBA" id="ARBA00023136"/>
    </source>
</evidence>
<dbReference type="Gene3D" id="3.30.559.70">
    <property type="entry name" value="Choline/Carnitine o-acyltransferase, domain 2"/>
    <property type="match status" value="1"/>
</dbReference>
<evidence type="ECO:0000256" key="3">
    <source>
        <dbReference type="ARBA" id="ARBA00005232"/>
    </source>
</evidence>
<dbReference type="EMBL" id="CAJVPZ010000151">
    <property type="protein sequence ID" value="CAG8455015.1"/>
    <property type="molecule type" value="Genomic_DNA"/>
</dbReference>
<dbReference type="Proteomes" id="UP000789396">
    <property type="component" value="Unassembled WGS sequence"/>
</dbReference>
<dbReference type="FunFam" id="3.30.559.70:FF:000007">
    <property type="entry name" value="Carnitine O-acetyltransferase, mitochondrial"/>
    <property type="match status" value="1"/>
</dbReference>
<dbReference type="InterPro" id="IPR039551">
    <property type="entry name" value="Cho/carn_acyl_trans"/>
</dbReference>
<keyword evidence="5 19" id="KW-0808">Transferase</keyword>
<evidence type="ECO:0000256" key="13">
    <source>
        <dbReference type="ARBA" id="ARBA00023315"/>
    </source>
</evidence>
<dbReference type="PROSITE" id="PS00440">
    <property type="entry name" value="ACYLTRANSF_C_2"/>
    <property type="match status" value="1"/>
</dbReference>
<dbReference type="SUPFAM" id="SSF52777">
    <property type="entry name" value="CoA-dependent acyltransferases"/>
    <property type="match status" value="2"/>
</dbReference>
<evidence type="ECO:0000256" key="6">
    <source>
        <dbReference type="ARBA" id="ARBA00022792"/>
    </source>
</evidence>
<sequence length="591" mass="67149">MIRRNYITAAAPSIPNKPAIPYPVDTSVGPMLRYQKSLPRLPVPALSETLEKYLKSVRALTNEEEYAKTQAIVTEFQKPGGIGEELHKRLLEKANNPNVINWLEDWWNETAYFGYRDPIVVNVSYFYAYKDDKLRKDPATRAAAINLILIQRQQLEPEYAKNLPLCMYSYKWMFNACRYPNKPSDFELTFDPATNNHMTVIRKNKFFIVDLVKDGIQLSTAEIESQIRKVYELAGNTKDPAIGALTTENRDNWTDVSISSNEQLLKKIESSAFVLCLDDTSPVTRDEISHACWVGDGRNRYFDKPLQFVVFDNGRAGFSGEHSSMDGTPTSRLNDFVCDVIAKNKINYGSPNVRSNLSEPEQLHFTLNNDVLNAITKAESNFDSLVAKHDLRVLAYQGYGKNGIKKLGFSPDAYVQMIIQLAYYKMYGVSRSTYESAQTRKFAHGRTEVCRSTSVDSVNWVKAMEDSKVPSHVKYMSEAVEGRGCDRHLFGEPGEKKPAIFTDPTYIKSTHWYLSTSQLSSEYFVGYGWGEVVPDGYGIAYQVNANVISFNVVSMHLNNERMCHYLREAADEMKELFEHTQAKEGHVPAKL</sequence>
<evidence type="ECO:0000256" key="12">
    <source>
        <dbReference type="ARBA" id="ARBA00023140"/>
    </source>
</evidence>
<evidence type="ECO:0000256" key="2">
    <source>
        <dbReference type="ARBA" id="ARBA00004443"/>
    </source>
</evidence>
<evidence type="ECO:0000256" key="16">
    <source>
        <dbReference type="ARBA" id="ARBA00066910"/>
    </source>
</evidence>
<dbReference type="GO" id="GO:0005777">
    <property type="term" value="C:peroxisome"/>
    <property type="evidence" value="ECO:0007669"/>
    <property type="project" value="UniProtKB-SubCell"/>
</dbReference>
<evidence type="ECO:0000259" key="20">
    <source>
        <dbReference type="Pfam" id="PF00755"/>
    </source>
</evidence>
<evidence type="ECO:0000313" key="22">
    <source>
        <dbReference type="Proteomes" id="UP000789396"/>
    </source>
</evidence>
<evidence type="ECO:0000313" key="21">
    <source>
        <dbReference type="EMBL" id="CAG8455015.1"/>
    </source>
</evidence>
<evidence type="ECO:0000256" key="17">
    <source>
        <dbReference type="ARBA" id="ARBA00073438"/>
    </source>
</evidence>
<keyword evidence="4" id="KW-0813">Transport</keyword>
<dbReference type="GO" id="GO:0004092">
    <property type="term" value="F:carnitine O-acetyltransferase activity"/>
    <property type="evidence" value="ECO:0007669"/>
    <property type="project" value="UniProtKB-EC"/>
</dbReference>
<evidence type="ECO:0000256" key="15">
    <source>
        <dbReference type="ARBA" id="ARBA00053195"/>
    </source>
</evidence>
<dbReference type="InterPro" id="IPR042231">
    <property type="entry name" value="Cho/carn_acyl_trans_2"/>
</dbReference>
<evidence type="ECO:0000256" key="18">
    <source>
        <dbReference type="PIRSR" id="PIRSR600542-1"/>
    </source>
</evidence>
<dbReference type="PANTHER" id="PTHR22589">
    <property type="entry name" value="CARNITINE O-ACYLTRANSFERASE"/>
    <property type="match status" value="1"/>
</dbReference>
<evidence type="ECO:0000256" key="1">
    <source>
        <dbReference type="ARBA" id="ARBA00004275"/>
    </source>
</evidence>
<evidence type="ECO:0000256" key="8">
    <source>
        <dbReference type="ARBA" id="ARBA00022946"/>
    </source>
</evidence>
<evidence type="ECO:0000256" key="4">
    <source>
        <dbReference type="ARBA" id="ARBA00022448"/>
    </source>
</evidence>
<keyword evidence="8" id="KW-0809">Transit peptide</keyword>
<evidence type="ECO:0000256" key="5">
    <source>
        <dbReference type="ARBA" id="ARBA00022679"/>
    </source>
</evidence>
<reference evidence="21" key="1">
    <citation type="submission" date="2021-06" db="EMBL/GenBank/DDBJ databases">
        <authorList>
            <person name="Kallberg Y."/>
            <person name="Tangrot J."/>
            <person name="Rosling A."/>
        </authorList>
    </citation>
    <scope>NUCLEOTIDE SEQUENCE</scope>
    <source>
        <strain evidence="21">IN212</strain>
    </source>
</reference>
<dbReference type="OrthoDB" id="240216at2759"/>